<dbReference type="AlphaFoldDB" id="A0A5F8HIP3"/>
<keyword evidence="7" id="KW-1185">Reference proteome</keyword>
<dbReference type="PANTHER" id="PTHR10500">
    <property type="entry name" value="BETA-MICROSEMINOPROTEIN"/>
    <property type="match status" value="1"/>
</dbReference>
<feature type="chain" id="PRO_5023971090" description="Beta-microseminoprotein" evidence="5">
    <location>
        <begin position="20"/>
        <end position="113"/>
    </location>
</feature>
<evidence type="ECO:0000256" key="4">
    <source>
        <dbReference type="ARBA" id="ARBA00023157"/>
    </source>
</evidence>
<dbReference type="InParanoid" id="A0A5F8HIP3"/>
<dbReference type="GO" id="GO:0005576">
    <property type="term" value="C:extracellular region"/>
    <property type="evidence" value="ECO:0007669"/>
    <property type="project" value="UniProtKB-SubCell"/>
</dbReference>
<dbReference type="Pfam" id="PF05825">
    <property type="entry name" value="PSP94"/>
    <property type="match status" value="1"/>
</dbReference>
<dbReference type="InterPro" id="IPR008735">
    <property type="entry name" value="PSP94"/>
</dbReference>
<reference evidence="6" key="3">
    <citation type="submission" date="2025-09" db="UniProtKB">
        <authorList>
            <consortium name="Ensembl"/>
        </authorList>
    </citation>
    <scope>IDENTIFICATION</scope>
</reference>
<evidence type="ECO:0000256" key="2">
    <source>
        <dbReference type="ARBA" id="ARBA00010352"/>
    </source>
</evidence>
<feature type="signal peptide" evidence="5">
    <location>
        <begin position="1"/>
        <end position="19"/>
    </location>
</feature>
<reference evidence="6" key="2">
    <citation type="submission" date="2025-08" db="UniProtKB">
        <authorList>
            <consortium name="Ensembl"/>
        </authorList>
    </citation>
    <scope>IDENTIFICATION</scope>
</reference>
<reference evidence="6 7" key="1">
    <citation type="journal article" date="2007" name="Nature">
        <title>Genome of the marsupial Monodelphis domestica reveals innovation in non-coding sequences.</title>
        <authorList>
            <person name="Mikkelsen T.S."/>
            <person name="Wakefield M.J."/>
            <person name="Aken B."/>
            <person name="Amemiya C.T."/>
            <person name="Chang J.L."/>
            <person name="Duke S."/>
            <person name="Garber M."/>
            <person name="Gentles A.J."/>
            <person name="Goodstadt L."/>
            <person name="Heger A."/>
            <person name="Jurka J."/>
            <person name="Kamal M."/>
            <person name="Mauceli E."/>
            <person name="Searle S.M."/>
            <person name="Sharpe T."/>
            <person name="Baker M.L."/>
            <person name="Batzer M.A."/>
            <person name="Benos P.V."/>
            <person name="Belov K."/>
            <person name="Clamp M."/>
            <person name="Cook A."/>
            <person name="Cuff J."/>
            <person name="Das R."/>
            <person name="Davidow L."/>
            <person name="Deakin J.E."/>
            <person name="Fazzari M.J."/>
            <person name="Glass J.L."/>
            <person name="Grabherr M."/>
            <person name="Greally J.M."/>
            <person name="Gu W."/>
            <person name="Hore T.A."/>
            <person name="Huttley G.A."/>
            <person name="Kleber M."/>
            <person name="Jirtle R.L."/>
            <person name="Koina E."/>
            <person name="Lee J.T."/>
            <person name="Mahony S."/>
            <person name="Marra M.A."/>
            <person name="Miller R.D."/>
            <person name="Nicholls R.D."/>
            <person name="Oda M."/>
            <person name="Papenfuss A.T."/>
            <person name="Parra Z.E."/>
            <person name="Pollock D.D."/>
            <person name="Ray D.A."/>
            <person name="Schein J.E."/>
            <person name="Speed T.P."/>
            <person name="Thompson K."/>
            <person name="VandeBerg J.L."/>
            <person name="Wade C.M."/>
            <person name="Walker J.A."/>
            <person name="Waters P.D."/>
            <person name="Webber C."/>
            <person name="Weidman J.R."/>
            <person name="Xie X."/>
            <person name="Zody M.C."/>
            <person name="Baldwin J."/>
            <person name="Abdouelleil A."/>
            <person name="Abdulkadir J."/>
            <person name="Abebe A."/>
            <person name="Abera B."/>
            <person name="Abreu J."/>
            <person name="Acer S.C."/>
            <person name="Aftuck L."/>
            <person name="Alexander A."/>
            <person name="An P."/>
            <person name="Anderson E."/>
            <person name="Anderson S."/>
            <person name="Arachi H."/>
            <person name="Azer M."/>
            <person name="Bachantsang P."/>
            <person name="Barry A."/>
            <person name="Bayul T."/>
            <person name="Berlin A."/>
            <person name="Bessette D."/>
            <person name="Bloom T."/>
            <person name="Bloom T."/>
            <person name="Boguslavskiy L."/>
            <person name="Bonnet C."/>
            <person name="Boukhgalter B."/>
            <person name="Bourzgui I."/>
            <person name="Brown A."/>
            <person name="Cahill P."/>
            <person name="Channer S."/>
            <person name="Cheshatsang Y."/>
            <person name="Chuda L."/>
            <person name="Citroen M."/>
            <person name="Collymore A."/>
            <person name="Cooke P."/>
            <person name="Costello M."/>
            <person name="D'Aco K."/>
            <person name="Daza R."/>
            <person name="De Haan G."/>
            <person name="DeGray S."/>
            <person name="DeMaso C."/>
            <person name="Dhargay N."/>
            <person name="Dooley K."/>
            <person name="Dooley E."/>
            <person name="Doricent M."/>
            <person name="Dorje P."/>
            <person name="Dorjee K."/>
            <person name="Dupes A."/>
            <person name="Elong R."/>
            <person name="Falk J."/>
            <person name="Farina A."/>
            <person name="Faro S."/>
            <person name="Ferguson D."/>
            <person name="Fisher S."/>
            <person name="Foley C.D."/>
            <person name="Franke A."/>
            <person name="Friedrich D."/>
            <person name="Gadbois L."/>
            <person name="Gearin G."/>
            <person name="Gearin C.R."/>
            <person name="Giannoukos G."/>
            <person name="Goode T."/>
            <person name="Graham J."/>
            <person name="Grandbois E."/>
            <person name="Grewal S."/>
            <person name="Gyaltsen K."/>
            <person name="Hafez N."/>
            <person name="Hagos B."/>
            <person name="Hall J."/>
            <person name="Henson C."/>
            <person name="Hollinger A."/>
            <person name="Honan T."/>
            <person name="Huard M.D."/>
            <person name="Hughes L."/>
            <person name="Hurhula B."/>
            <person name="Husby M.E."/>
            <person name="Kamat A."/>
            <person name="Kanga B."/>
            <person name="Kashin S."/>
            <person name="Khazanovich D."/>
            <person name="Kisner P."/>
            <person name="Lance K."/>
            <person name="Lara M."/>
            <person name="Lee W."/>
            <person name="Lennon N."/>
            <person name="Letendre F."/>
            <person name="LeVine R."/>
            <person name="Lipovsky A."/>
            <person name="Liu X."/>
            <person name="Liu J."/>
            <person name="Liu S."/>
            <person name="Lokyitsang T."/>
            <person name="Lokyitsang Y."/>
            <person name="Lubonja R."/>
            <person name="Lui A."/>
            <person name="MacDonald P."/>
            <person name="Magnisalis V."/>
            <person name="Maru K."/>
            <person name="Matthews C."/>
            <person name="McCusker W."/>
            <person name="McDonough S."/>
            <person name="Mehta T."/>
            <person name="Meldrim J."/>
            <person name="Meneus L."/>
            <person name="Mihai O."/>
            <person name="Mihalev A."/>
            <person name="Mihova T."/>
            <person name="Mittelman R."/>
            <person name="Mlenga V."/>
            <person name="Montmayeur A."/>
            <person name="Mulrain L."/>
            <person name="Navidi A."/>
            <person name="Naylor J."/>
            <person name="Negash T."/>
            <person name="Nguyen T."/>
            <person name="Nguyen N."/>
            <person name="Nicol R."/>
            <person name="Norbu C."/>
            <person name="Norbu N."/>
            <person name="Novod N."/>
            <person name="O'Neill B."/>
            <person name="Osman S."/>
            <person name="Markiewicz E."/>
            <person name="Oyono O.L."/>
            <person name="Patti C."/>
            <person name="Phunkhang P."/>
            <person name="Pierre F."/>
            <person name="Priest M."/>
            <person name="Raghuraman S."/>
            <person name="Rege F."/>
            <person name="Reyes R."/>
            <person name="Rise C."/>
            <person name="Rogov P."/>
            <person name="Ross K."/>
            <person name="Ryan E."/>
            <person name="Settipalli S."/>
            <person name="Shea T."/>
            <person name="Sherpa N."/>
            <person name="Shi L."/>
            <person name="Shih D."/>
            <person name="Sparrow T."/>
            <person name="Spaulding J."/>
            <person name="Stalker J."/>
            <person name="Stange-Thomann N."/>
            <person name="Stavropoulos S."/>
            <person name="Stone C."/>
            <person name="Strader C."/>
            <person name="Tesfaye S."/>
            <person name="Thomson T."/>
            <person name="Thoulutsang Y."/>
            <person name="Thoulutsang D."/>
            <person name="Topham K."/>
            <person name="Topping I."/>
            <person name="Tsamla T."/>
            <person name="Vassiliev H."/>
            <person name="Vo A."/>
            <person name="Wangchuk T."/>
            <person name="Wangdi T."/>
            <person name="Weiand M."/>
            <person name="Wilkinson J."/>
            <person name="Wilson A."/>
            <person name="Yadav S."/>
            <person name="Young G."/>
            <person name="Yu Q."/>
            <person name="Zembek L."/>
            <person name="Zhong D."/>
            <person name="Zimmer A."/>
            <person name="Zwirko Z."/>
            <person name="Jaffe D.B."/>
            <person name="Alvarez P."/>
            <person name="Brockman W."/>
            <person name="Butler J."/>
            <person name="Chin C."/>
            <person name="Gnerre S."/>
            <person name="MacCallum I."/>
            <person name="Graves J.A."/>
            <person name="Ponting C.P."/>
            <person name="Breen M."/>
            <person name="Samollow P.B."/>
            <person name="Lander E.S."/>
            <person name="Lindblad-Toh K."/>
        </authorList>
    </citation>
    <scope>NUCLEOTIDE SEQUENCE [LARGE SCALE GENOMIC DNA]</scope>
</reference>
<evidence type="ECO:0000313" key="6">
    <source>
        <dbReference type="Ensembl" id="ENSMODP00000059812.1"/>
    </source>
</evidence>
<sequence length="113" mass="12415">NSILGVLLTWTIVMTSCDAYCYVSPLRVSLGSQPEGCKDLQGVLRSLKTQWKNNACEICDCSYDGITCCSLVMTPIGYDENNCNAVFDPETCTHIAVQKENPLKPCEVPIYIG</sequence>
<protein>
    <recommendedName>
        <fullName evidence="5">Beta-microseminoprotein</fullName>
    </recommendedName>
</protein>
<comment type="similarity">
    <text evidence="2 5">Belongs to the beta-microseminoprotein family.</text>
</comment>
<organism evidence="6 7">
    <name type="scientific">Monodelphis domestica</name>
    <name type="common">Gray short-tailed opossum</name>
    <dbReference type="NCBI Taxonomy" id="13616"/>
    <lineage>
        <taxon>Eukaryota</taxon>
        <taxon>Metazoa</taxon>
        <taxon>Chordata</taxon>
        <taxon>Craniata</taxon>
        <taxon>Vertebrata</taxon>
        <taxon>Euteleostomi</taxon>
        <taxon>Mammalia</taxon>
        <taxon>Metatheria</taxon>
        <taxon>Didelphimorphia</taxon>
        <taxon>Didelphidae</taxon>
        <taxon>Monodelphis</taxon>
    </lineage>
</organism>
<comment type="subcellular location">
    <subcellularLocation>
        <location evidence="1 5">Secreted</location>
    </subcellularLocation>
</comment>
<dbReference type="Ensembl" id="ENSMODT00000056718.1">
    <property type="protein sequence ID" value="ENSMODP00000059812.1"/>
    <property type="gene ID" value="ENSMODG00000025721.2"/>
</dbReference>
<dbReference type="PANTHER" id="PTHR10500:SF7">
    <property type="entry name" value="BETA-MICROSEMINOPROTEIN"/>
    <property type="match status" value="1"/>
</dbReference>
<dbReference type="Bgee" id="ENSMODG00000025721">
    <property type="expression patterns" value="Expressed in lung and 4 other cell types or tissues"/>
</dbReference>
<keyword evidence="3 5" id="KW-0964">Secreted</keyword>
<dbReference type="Gene3D" id="2.20.25.590">
    <property type="match status" value="1"/>
</dbReference>
<proteinExistence type="inferred from homology"/>
<keyword evidence="5" id="KW-0732">Signal</keyword>
<evidence type="ECO:0000313" key="7">
    <source>
        <dbReference type="Proteomes" id="UP000002280"/>
    </source>
</evidence>
<keyword evidence="4" id="KW-1015">Disulfide bond</keyword>
<evidence type="ECO:0000256" key="3">
    <source>
        <dbReference type="ARBA" id="ARBA00022525"/>
    </source>
</evidence>
<dbReference type="Gene3D" id="2.10.70.10">
    <property type="entry name" value="Complement Module, domain 1"/>
    <property type="match status" value="1"/>
</dbReference>
<evidence type="ECO:0000256" key="1">
    <source>
        <dbReference type="ARBA" id="ARBA00004613"/>
    </source>
</evidence>
<name>A0A5F8HIP3_MONDO</name>
<dbReference type="GeneTree" id="ENSGT00940000154371"/>
<dbReference type="OMA" id="HKKSCSI"/>
<evidence type="ECO:0000256" key="5">
    <source>
        <dbReference type="RuleBase" id="RU364124"/>
    </source>
</evidence>
<dbReference type="Proteomes" id="UP000002280">
    <property type="component" value="Chromosome 1"/>
</dbReference>
<accession>A0A5F8HIP3</accession>